<accession>A0ACC3CXX4</accession>
<feature type="non-terminal residue" evidence="1">
    <location>
        <position position="105"/>
    </location>
</feature>
<feature type="non-terminal residue" evidence="1">
    <location>
        <position position="1"/>
    </location>
</feature>
<organism evidence="1 2">
    <name type="scientific">Coniosporium uncinatum</name>
    <dbReference type="NCBI Taxonomy" id="93489"/>
    <lineage>
        <taxon>Eukaryota</taxon>
        <taxon>Fungi</taxon>
        <taxon>Dikarya</taxon>
        <taxon>Ascomycota</taxon>
        <taxon>Pezizomycotina</taxon>
        <taxon>Dothideomycetes</taxon>
        <taxon>Dothideomycetes incertae sedis</taxon>
        <taxon>Coniosporium</taxon>
    </lineage>
</organism>
<evidence type="ECO:0000313" key="2">
    <source>
        <dbReference type="Proteomes" id="UP001186974"/>
    </source>
</evidence>
<protein>
    <submittedName>
        <fullName evidence="1">Uncharacterized protein</fullName>
    </submittedName>
</protein>
<name>A0ACC3CXX4_9PEZI</name>
<proteinExistence type="predicted"/>
<gene>
    <name evidence="1" type="ORF">LTS18_012033</name>
</gene>
<evidence type="ECO:0000313" key="1">
    <source>
        <dbReference type="EMBL" id="KAK3054230.1"/>
    </source>
</evidence>
<comment type="caution">
    <text evidence="1">The sequence shown here is derived from an EMBL/GenBank/DDBJ whole genome shotgun (WGS) entry which is preliminary data.</text>
</comment>
<sequence>DYAAYSKAHGNLSGGAIAGIVVGVVVGVAVLAGLGFFLWRRRKGGGGTGGRKTVAAAPVADGRAGGAKGAEGMEKEASDSDEKAPLTTPRPSEGRGADGGVELQD</sequence>
<keyword evidence="2" id="KW-1185">Reference proteome</keyword>
<dbReference type="EMBL" id="JAWDJW010009880">
    <property type="protein sequence ID" value="KAK3054230.1"/>
    <property type="molecule type" value="Genomic_DNA"/>
</dbReference>
<dbReference type="Proteomes" id="UP001186974">
    <property type="component" value="Unassembled WGS sequence"/>
</dbReference>
<reference evidence="1" key="1">
    <citation type="submission" date="2024-09" db="EMBL/GenBank/DDBJ databases">
        <title>Black Yeasts Isolated from many extreme environments.</title>
        <authorList>
            <person name="Coleine C."/>
            <person name="Stajich J.E."/>
            <person name="Selbmann L."/>
        </authorList>
    </citation>
    <scope>NUCLEOTIDE SEQUENCE</scope>
    <source>
        <strain evidence="1">CCFEE 5737</strain>
    </source>
</reference>